<gene>
    <name evidence="3" type="ORF">MTP13_04170</name>
</gene>
<dbReference type="PRINTS" id="PR00702">
    <property type="entry name" value="ACRIFLAVINRP"/>
</dbReference>
<feature type="transmembrane region" description="Helical" evidence="2">
    <location>
        <begin position="1038"/>
        <end position="1057"/>
    </location>
</feature>
<dbReference type="Proteomes" id="UP000831304">
    <property type="component" value="Chromosome"/>
</dbReference>
<evidence type="ECO:0000256" key="2">
    <source>
        <dbReference type="SAM" id="Phobius"/>
    </source>
</evidence>
<feature type="transmembrane region" description="Helical" evidence="2">
    <location>
        <begin position="1008"/>
        <end position="1031"/>
    </location>
</feature>
<feature type="transmembrane region" description="Helical" evidence="2">
    <location>
        <begin position="458"/>
        <end position="485"/>
    </location>
</feature>
<dbReference type="Pfam" id="PF00873">
    <property type="entry name" value="ACR_tran"/>
    <property type="match status" value="2"/>
</dbReference>
<dbReference type="Gene3D" id="3.30.70.1440">
    <property type="entry name" value="Multidrug efflux transporter AcrB pore domain"/>
    <property type="match status" value="2"/>
</dbReference>
<keyword evidence="4" id="KW-1185">Reference proteome</keyword>
<evidence type="ECO:0000313" key="4">
    <source>
        <dbReference type="Proteomes" id="UP000831304"/>
    </source>
</evidence>
<feature type="transmembrane region" description="Helical" evidence="2">
    <location>
        <begin position="426"/>
        <end position="446"/>
    </location>
</feature>
<evidence type="ECO:0000313" key="3">
    <source>
        <dbReference type="EMBL" id="UOE26988.1"/>
    </source>
</evidence>
<dbReference type="InterPro" id="IPR001036">
    <property type="entry name" value="Acrflvin-R"/>
</dbReference>
<organism evidence="3 4">
    <name type="scientific">Agromyces soli</name>
    <dbReference type="NCBI Taxonomy" id="659012"/>
    <lineage>
        <taxon>Bacteria</taxon>
        <taxon>Bacillati</taxon>
        <taxon>Actinomycetota</taxon>
        <taxon>Actinomycetes</taxon>
        <taxon>Micrococcales</taxon>
        <taxon>Microbacteriaceae</taxon>
        <taxon>Agromyces</taxon>
    </lineage>
</organism>
<feature type="transmembrane region" description="Helical" evidence="2">
    <location>
        <begin position="355"/>
        <end position="375"/>
    </location>
</feature>
<accession>A0ABY4AYS7</accession>
<feature type="transmembrane region" description="Helical" evidence="2">
    <location>
        <begin position="549"/>
        <end position="569"/>
    </location>
</feature>
<feature type="region of interest" description="Disordered" evidence="1">
    <location>
        <begin position="895"/>
        <end position="935"/>
    </location>
</feature>
<dbReference type="SUPFAM" id="SSF82866">
    <property type="entry name" value="Multidrug efflux transporter AcrB transmembrane domain"/>
    <property type="match status" value="2"/>
</dbReference>
<reference evidence="3 4" key="1">
    <citation type="submission" date="2022-03" db="EMBL/GenBank/DDBJ databases">
        <title>Agromyces sp. isolated from the gut of P. brevitarsis seulensis larvae.</title>
        <authorList>
            <person name="Won M."/>
            <person name="Kwon S.-W."/>
        </authorList>
    </citation>
    <scope>NUCLEOTIDE SEQUENCE [LARGE SCALE GENOMIC DNA]</scope>
    <source>
        <strain evidence="3 4">KACC 16215</strain>
    </source>
</reference>
<feature type="transmembrane region" description="Helical" evidence="2">
    <location>
        <begin position="1113"/>
        <end position="1138"/>
    </location>
</feature>
<feature type="compositionally biased region" description="Basic and acidic residues" evidence="1">
    <location>
        <begin position="1179"/>
        <end position="1192"/>
    </location>
</feature>
<keyword evidence="2" id="KW-1133">Transmembrane helix</keyword>
<dbReference type="RefSeq" id="WP_243569839.1">
    <property type="nucleotide sequence ID" value="NZ_BAAARD010000011.1"/>
</dbReference>
<dbReference type="PANTHER" id="PTHR32063:SF0">
    <property type="entry name" value="SWARMING MOTILITY PROTEIN SWRC"/>
    <property type="match status" value="1"/>
</dbReference>
<evidence type="ECO:0000256" key="1">
    <source>
        <dbReference type="SAM" id="MobiDB-lite"/>
    </source>
</evidence>
<feature type="transmembrane region" description="Helical" evidence="2">
    <location>
        <begin position="1144"/>
        <end position="1168"/>
    </location>
</feature>
<feature type="compositionally biased region" description="Basic and acidic residues" evidence="1">
    <location>
        <begin position="903"/>
        <end position="924"/>
    </location>
</feature>
<name>A0ABY4AYS7_9MICO</name>
<sequence length="1232" mass="127799">MTFLTRASLANRAIVGLITIAIALLGLVAMGSLRQELMPPVKYPGAFISVQSPGLAPEQMAEVATEPVEQSLRSVAGITEVTSVSSTGSAQISVTWPFELDADETERAIRSAVDGAKAALPQGARIDVMSGSSSDMPAMMFTAGSAGDPVAFADQLEQTVLPALRSVDGVREAALSGREEQRVEVAIRPADLERLKVEAASVLQALQANAAVQPAGQVEGAEGAVSVTVGPGLESIEAIQALPVQVQEGSVRVGDVADVSLQSVAATSISRVNGKPALTIQITPGSGANVVDISHGVQAQLDGFTESLGAEFVTLFDQAPYIEQSIHDLSVEGALGLLFAVIVIFAFLRSWRSTVIAAVSIPLSLLITMIGLWWSDNTLNILTLGALTIAIGRVVDDSIVVIENISRHAERRAPTPADIVASVKQVAGAITASTLTTVAVFLPIAFVSGLTGQLFRPFAITVTIALLASLVVALTIVPVLAYWFLKNRAAKRDATADASTAANVATEPDADHDAPLDAAAVARAEMRSPEDRLQRSIMPALGATRRHPFVTLGASLVVLVATLALSVVIPTDFLGESGQQSLTLEQTPKDAVDLTTRAEAAEPVERALGKVEGVRDVVAAIPAQSSTAGEPARINYDILLEEGAKADAVRTRVERALEPLGDPEQFELTAVDTSGFGGGGIELRVLGNDPVALREASDALVTSLEGEPGVEKATSSLSGEQPVVRVVVDPAKAAALGFDQQQIAQAIDAALSGTPAGTLMLEGRERDIVIRTSTVTGGAAGVAELLLPVTPKQTAAAQKAAFDKLKAEQEQQAESAQAEAANALERQIADAQSARGELRDQLAAMRGQLAALRAAPIVPAKPGTPQEEANAAAVRERQEQLASLESAIAQTEQGIAASDEQVEQLREAQSDAAEQRAEAERMEQEQTSAGELRGTPVRVADVAAVTEERTAPSVSRIGGEREVAISVTPKSGALDAANAAVTAAMAEVTLPSGVHYEVTGVSAEQDEAFAQLGLAMLAAIVLVLFVMIGTFRNLRQPMILLVSVPFAATGALLGLFLTGTPLGLPALIGLLMLIGIVVTNAIVLIDLVNKLREGGATLEDAVRHGTRLRLRPILMTAAATIFALLPMAFGLTGGGVFISKPLAIVVIGGLISSTLLTLVLVPILYLLFERGRDRRMARRAERRERRAARRDGGSGTGSADGGSQDGGLSDDGPGSGPGTGVPGPGLPSPTAG</sequence>
<dbReference type="Gene3D" id="3.30.70.1430">
    <property type="entry name" value="Multidrug efflux transporter AcrB pore domain"/>
    <property type="match status" value="3"/>
</dbReference>
<feature type="compositionally biased region" description="Gly residues" evidence="1">
    <location>
        <begin position="1193"/>
        <end position="1205"/>
    </location>
</feature>
<feature type="region of interest" description="Disordered" evidence="1">
    <location>
        <begin position="1179"/>
        <end position="1232"/>
    </location>
</feature>
<dbReference type="Gene3D" id="3.30.70.1320">
    <property type="entry name" value="Multidrug efflux transporter AcrB pore domain like"/>
    <property type="match status" value="1"/>
</dbReference>
<dbReference type="Gene3D" id="3.30.2090.10">
    <property type="entry name" value="Multidrug efflux transporter AcrB TolC docking domain, DN and DC subdomains"/>
    <property type="match status" value="3"/>
</dbReference>
<feature type="transmembrane region" description="Helical" evidence="2">
    <location>
        <begin position="329"/>
        <end position="348"/>
    </location>
</feature>
<feature type="compositionally biased region" description="Gly residues" evidence="1">
    <location>
        <begin position="1213"/>
        <end position="1223"/>
    </location>
</feature>
<keyword evidence="2" id="KW-0472">Membrane</keyword>
<dbReference type="PANTHER" id="PTHR32063">
    <property type="match status" value="1"/>
</dbReference>
<keyword evidence="2" id="KW-0812">Transmembrane</keyword>
<feature type="transmembrane region" description="Helical" evidence="2">
    <location>
        <begin position="12"/>
        <end position="33"/>
    </location>
</feature>
<dbReference type="EMBL" id="CP094533">
    <property type="protein sequence ID" value="UOE26988.1"/>
    <property type="molecule type" value="Genomic_DNA"/>
</dbReference>
<protein>
    <submittedName>
        <fullName evidence="3">Efflux RND transporter permease subunit</fullName>
    </submittedName>
</protein>
<feature type="transmembrane region" description="Helical" evidence="2">
    <location>
        <begin position="381"/>
        <end position="405"/>
    </location>
</feature>
<dbReference type="SUPFAM" id="SSF82693">
    <property type="entry name" value="Multidrug efflux transporter AcrB pore domain, PN1, PN2, PC1 and PC2 subdomains"/>
    <property type="match status" value="2"/>
</dbReference>
<dbReference type="Gene3D" id="1.20.1640.10">
    <property type="entry name" value="Multidrug efflux transporter AcrB transmembrane domain"/>
    <property type="match status" value="3"/>
</dbReference>
<proteinExistence type="predicted"/>
<feature type="transmembrane region" description="Helical" evidence="2">
    <location>
        <begin position="1063"/>
        <end position="1085"/>
    </location>
</feature>
<dbReference type="InterPro" id="IPR027463">
    <property type="entry name" value="AcrB_DN_DC_subdom"/>
</dbReference>
<dbReference type="SUPFAM" id="SSF82714">
    <property type="entry name" value="Multidrug efflux transporter AcrB TolC docking domain, DN and DC subdomains"/>
    <property type="match status" value="2"/>
</dbReference>